<evidence type="ECO:0000313" key="2">
    <source>
        <dbReference type="Proteomes" id="UP000789759"/>
    </source>
</evidence>
<reference evidence="1" key="1">
    <citation type="submission" date="2021-06" db="EMBL/GenBank/DDBJ databases">
        <authorList>
            <person name="Kallberg Y."/>
            <person name="Tangrot J."/>
            <person name="Rosling A."/>
        </authorList>
    </citation>
    <scope>NUCLEOTIDE SEQUENCE</scope>
    <source>
        <strain evidence="1">FL966</strain>
    </source>
</reference>
<dbReference type="AlphaFoldDB" id="A0A9N9K6C2"/>
<protein>
    <submittedName>
        <fullName evidence="1">824_t:CDS:1</fullName>
    </submittedName>
</protein>
<dbReference type="OrthoDB" id="2158935at2759"/>
<comment type="caution">
    <text evidence="1">The sequence shown here is derived from an EMBL/GenBank/DDBJ whole genome shotgun (WGS) entry which is preliminary data.</text>
</comment>
<name>A0A9N9K6C2_9GLOM</name>
<dbReference type="Proteomes" id="UP000789759">
    <property type="component" value="Unassembled WGS sequence"/>
</dbReference>
<proteinExistence type="predicted"/>
<organism evidence="1 2">
    <name type="scientific">Cetraspora pellucida</name>
    <dbReference type="NCBI Taxonomy" id="1433469"/>
    <lineage>
        <taxon>Eukaryota</taxon>
        <taxon>Fungi</taxon>
        <taxon>Fungi incertae sedis</taxon>
        <taxon>Mucoromycota</taxon>
        <taxon>Glomeromycotina</taxon>
        <taxon>Glomeromycetes</taxon>
        <taxon>Diversisporales</taxon>
        <taxon>Gigasporaceae</taxon>
        <taxon>Cetraspora</taxon>
    </lineage>
</organism>
<accession>A0A9N9K6C2</accession>
<gene>
    <name evidence="1" type="ORF">CPELLU_LOCUS18469</name>
</gene>
<dbReference type="EMBL" id="CAJVQA010037027">
    <property type="protein sequence ID" value="CAG8809326.1"/>
    <property type="molecule type" value="Genomic_DNA"/>
</dbReference>
<feature type="non-terminal residue" evidence="1">
    <location>
        <position position="1"/>
    </location>
</feature>
<sequence length="76" mass="8611">IDYAKQTSNRASARKYDIDYAMVKRWYKKEEKFKTARALSRQVGSGQKAAYPLAEDALKGWIDELRSEGIAVLPSA</sequence>
<keyword evidence="2" id="KW-1185">Reference proteome</keyword>
<evidence type="ECO:0000313" key="1">
    <source>
        <dbReference type="EMBL" id="CAG8809326.1"/>
    </source>
</evidence>
<feature type="non-terminal residue" evidence="1">
    <location>
        <position position="76"/>
    </location>
</feature>